<protein>
    <submittedName>
        <fullName evidence="2">Uncharacterized protein</fullName>
    </submittedName>
</protein>
<dbReference type="EMBL" id="JTHG01000121">
    <property type="protein sequence ID" value="KMO23127.1"/>
    <property type="molecule type" value="Genomic_DNA"/>
</dbReference>
<gene>
    <name evidence="2" type="ORF">QR79_14240</name>
</gene>
<dbReference type="RefSeq" id="WP_048428383.1">
    <property type="nucleotide sequence ID" value="NZ_JTHF01000123.1"/>
</dbReference>
<comment type="caution">
    <text evidence="2">The sequence shown here is derived from an EMBL/GenBank/DDBJ whole genome shotgun (WGS) entry which is preliminary data.</text>
</comment>
<organism evidence="2 3">
    <name type="scientific">Methylobacterium indicum</name>
    <dbReference type="NCBI Taxonomy" id="1775910"/>
    <lineage>
        <taxon>Bacteria</taxon>
        <taxon>Pseudomonadati</taxon>
        <taxon>Pseudomonadota</taxon>
        <taxon>Alphaproteobacteria</taxon>
        <taxon>Hyphomicrobiales</taxon>
        <taxon>Methylobacteriaceae</taxon>
        <taxon>Methylobacterium</taxon>
    </lineage>
</organism>
<sequence>MGESHASDTILMTVQAGPQAPTLQEAARILGVTKSDVDASFGVVPIDEERGLFAVKVGAASVASRPASDAVRGPFSNPRIATFGRTR</sequence>
<proteinExistence type="predicted"/>
<accession>A0ABR5HDB6</accession>
<keyword evidence="3" id="KW-1185">Reference proteome</keyword>
<name>A0ABR5HDB6_9HYPH</name>
<evidence type="ECO:0000313" key="3">
    <source>
        <dbReference type="Proteomes" id="UP000036471"/>
    </source>
</evidence>
<evidence type="ECO:0000313" key="2">
    <source>
        <dbReference type="EMBL" id="KMO23127.1"/>
    </source>
</evidence>
<feature type="region of interest" description="Disordered" evidence="1">
    <location>
        <begin position="67"/>
        <end position="87"/>
    </location>
</feature>
<dbReference type="Proteomes" id="UP000036471">
    <property type="component" value="Unassembled WGS sequence"/>
</dbReference>
<evidence type="ECO:0000256" key="1">
    <source>
        <dbReference type="SAM" id="MobiDB-lite"/>
    </source>
</evidence>
<reference evidence="2 3" key="1">
    <citation type="submission" date="2014-11" db="EMBL/GenBank/DDBJ databases">
        <title>Comparative genomics of Methylobacterium species.</title>
        <authorList>
            <person name="Chaudhry V."/>
            <person name="Patil P.B."/>
        </authorList>
    </citation>
    <scope>NUCLEOTIDE SEQUENCE [LARGE SCALE GENOMIC DNA]</scope>
    <source>
        <strain evidence="2 3">SE3.6</strain>
    </source>
</reference>